<sequence>MPRDPSKLCPRPSSASSAGFSLQGDEDAPRVRRPPRRRRQASMGEGGNPGELSHLEGAALELQQEKQMKEMLELSIYEMKNVVAELEKRIDSVGNEDNEWKTRYETQIELNKQLERQIGRLQGKMEHVCGSPTDRLASIRSFDQMHVDSLNQFLKHLEEEKKSLQNQLKDYELRLEQEAKAYHKVNDERRAYLAVISQISGSLKSLEEQKMDGVEMKRENQCLRGKYNIPRNQRILDPKKGPIRKTAGVKQLPKLKP</sequence>
<dbReference type="RefSeq" id="XP_020639499.2">
    <property type="nucleotide sequence ID" value="XM_020783840.2"/>
</dbReference>
<dbReference type="GeneID" id="110074025"/>
<dbReference type="Proteomes" id="UP001652642">
    <property type="component" value="Chromosome 3"/>
</dbReference>
<feature type="coiled-coil region" evidence="1">
    <location>
        <begin position="69"/>
        <end position="188"/>
    </location>
</feature>
<organism evidence="3 4">
    <name type="scientific">Pogona vitticeps</name>
    <name type="common">central bearded dragon</name>
    <dbReference type="NCBI Taxonomy" id="103695"/>
    <lineage>
        <taxon>Eukaryota</taxon>
        <taxon>Metazoa</taxon>
        <taxon>Chordata</taxon>
        <taxon>Craniata</taxon>
        <taxon>Vertebrata</taxon>
        <taxon>Euteleostomi</taxon>
        <taxon>Lepidosauria</taxon>
        <taxon>Squamata</taxon>
        <taxon>Bifurcata</taxon>
        <taxon>Unidentata</taxon>
        <taxon>Episquamata</taxon>
        <taxon>Toxicofera</taxon>
        <taxon>Iguania</taxon>
        <taxon>Acrodonta</taxon>
        <taxon>Agamidae</taxon>
        <taxon>Amphibolurinae</taxon>
        <taxon>Pogona</taxon>
    </lineage>
</organism>
<gene>
    <name evidence="4" type="primary">CCDC169</name>
</gene>
<evidence type="ECO:0000313" key="3">
    <source>
        <dbReference type="Proteomes" id="UP001652642"/>
    </source>
</evidence>
<dbReference type="AlphaFoldDB" id="A0A6J0T0E1"/>
<feature type="region of interest" description="Disordered" evidence="2">
    <location>
        <begin position="1"/>
        <end position="56"/>
    </location>
</feature>
<proteinExistence type="predicted"/>
<dbReference type="OrthoDB" id="6615663at2759"/>
<evidence type="ECO:0000313" key="4">
    <source>
        <dbReference type="RefSeq" id="XP_020639499.2"/>
    </source>
</evidence>
<dbReference type="InParanoid" id="A0A6J0T0E1"/>
<dbReference type="PANTHER" id="PTHR28671">
    <property type="entry name" value="COILED-COIL DOMAIN-CONTAINING PROTEIN 169"/>
    <property type="match status" value="1"/>
</dbReference>
<reference evidence="4" key="1">
    <citation type="submission" date="2025-08" db="UniProtKB">
        <authorList>
            <consortium name="RefSeq"/>
        </authorList>
    </citation>
    <scope>IDENTIFICATION</scope>
</reference>
<dbReference type="KEGG" id="pvt:110074025"/>
<accession>A0A6J0T0E1</accession>
<name>A0A6J0T0E1_9SAUR</name>
<evidence type="ECO:0000256" key="1">
    <source>
        <dbReference type="SAM" id="Coils"/>
    </source>
</evidence>
<protein>
    <submittedName>
        <fullName evidence="4">Coiled-coil domain-containing protein 169 isoform X1</fullName>
    </submittedName>
</protein>
<keyword evidence="3" id="KW-1185">Reference proteome</keyword>
<dbReference type="Pfam" id="PF15372">
    <property type="entry name" value="DUF4600"/>
    <property type="match status" value="1"/>
</dbReference>
<keyword evidence="1" id="KW-0175">Coiled coil</keyword>
<dbReference type="CTD" id="728591"/>
<evidence type="ECO:0000256" key="2">
    <source>
        <dbReference type="SAM" id="MobiDB-lite"/>
    </source>
</evidence>
<dbReference type="PANTHER" id="PTHR28671:SF3">
    <property type="entry name" value="COILED-COIL DOMAIN-CONTAINING PROTEIN 169"/>
    <property type="match status" value="1"/>
</dbReference>
<dbReference type="InterPro" id="IPR028022">
    <property type="entry name" value="DUF4600"/>
</dbReference>
<feature type="compositionally biased region" description="Basic residues" evidence="2">
    <location>
        <begin position="31"/>
        <end position="40"/>
    </location>
</feature>
<feature type="region of interest" description="Disordered" evidence="2">
    <location>
        <begin position="225"/>
        <end position="257"/>
    </location>
</feature>